<dbReference type="InterPro" id="IPR027417">
    <property type="entry name" value="P-loop_NTPase"/>
</dbReference>
<dbReference type="OrthoDB" id="1437579at2"/>
<evidence type="ECO:0000313" key="2">
    <source>
        <dbReference type="EMBL" id="ACY48021.1"/>
    </source>
</evidence>
<accession>D0MHR3</accession>
<keyword evidence="3" id="KW-1185">Reference proteome</keyword>
<name>D0MHR3_RHOM4</name>
<dbReference type="Gene3D" id="3.40.50.300">
    <property type="entry name" value="P-loop containing nucleotide triphosphate hydrolases"/>
    <property type="match status" value="1"/>
</dbReference>
<sequence length="313" mass="36921">MLYVYFGHHKCASTWIREIISQVCNEAGISTLFLWNPLTPMRRSSLACHGYSGIEVNDILNFINERKIQFALFGNSWKDIVRAVSETKIKGFHVIRDPRDIIVSGYFSHKYSHPTEGMPHLAEHRNRLQNVSKEEGLLLEMDFSAQELRDMGEWSYDHPDILEIKMENLIVRPYDVFIQIFEFMGLMGWGDDFHPGYRRVINFTKRMLNRLSFRHPLLRWLRQPMPVTGELLLGRVWDHRFEKKARRRKGEEDPRSHYRKGQPGDWRNHFTEEHVAAFKEKFGDLVVRLGYEPDNDWGLTPREPVAQTPTAPR</sequence>
<reference evidence="2 3" key="1">
    <citation type="journal article" date="2009" name="Stand. Genomic Sci.">
        <title>Complete genome sequence of Rhodothermus marinus type strain (R-10).</title>
        <authorList>
            <person name="Nolan M."/>
            <person name="Tindall B.J."/>
            <person name="Pomrenke H."/>
            <person name="Lapidus A."/>
            <person name="Copeland A."/>
            <person name="Glavina Del Rio T."/>
            <person name="Lucas S."/>
            <person name="Chen F."/>
            <person name="Tice H."/>
            <person name="Cheng J.F."/>
            <person name="Saunders E."/>
            <person name="Han C."/>
            <person name="Bruce D."/>
            <person name="Goodwin L."/>
            <person name="Chain P."/>
            <person name="Pitluck S."/>
            <person name="Ovchinikova G."/>
            <person name="Pati A."/>
            <person name="Ivanova N."/>
            <person name="Mavromatis K."/>
            <person name="Chen A."/>
            <person name="Palaniappan K."/>
            <person name="Land M."/>
            <person name="Hauser L."/>
            <person name="Chang Y.J."/>
            <person name="Jeffries C.D."/>
            <person name="Brettin T."/>
            <person name="Goker M."/>
            <person name="Bristow J."/>
            <person name="Eisen J.A."/>
            <person name="Markowitz V."/>
            <person name="Hugenholtz P."/>
            <person name="Kyrpides N.C."/>
            <person name="Klenk H.P."/>
            <person name="Detter J.C."/>
        </authorList>
    </citation>
    <scope>NUCLEOTIDE SEQUENCE [LARGE SCALE GENOMIC DNA]</scope>
    <source>
        <strain evidence="3">ATCC 43812 / DSM 4252 / R-10</strain>
    </source>
</reference>
<dbReference type="Proteomes" id="UP000002221">
    <property type="component" value="Chromosome"/>
</dbReference>
<proteinExistence type="predicted"/>
<dbReference type="EMBL" id="CP001807">
    <property type="protein sequence ID" value="ACY48021.1"/>
    <property type="molecule type" value="Genomic_DNA"/>
</dbReference>
<evidence type="ECO:0000256" key="1">
    <source>
        <dbReference type="SAM" id="MobiDB-lite"/>
    </source>
</evidence>
<dbReference type="KEGG" id="rmr:Rmar_1130"/>
<evidence type="ECO:0008006" key="4">
    <source>
        <dbReference type="Google" id="ProtNLM"/>
    </source>
</evidence>
<protein>
    <recommendedName>
        <fullName evidence="4">Sulfotransferase domain-containing protein</fullName>
    </recommendedName>
</protein>
<evidence type="ECO:0000313" key="3">
    <source>
        <dbReference type="Proteomes" id="UP000002221"/>
    </source>
</evidence>
<dbReference type="STRING" id="518766.Rmar_1130"/>
<dbReference type="RefSeq" id="WP_012843633.1">
    <property type="nucleotide sequence ID" value="NC_013501.1"/>
</dbReference>
<dbReference type="HOGENOM" id="CLU_080989_0_0_10"/>
<dbReference type="SUPFAM" id="SSF52540">
    <property type="entry name" value="P-loop containing nucleoside triphosphate hydrolases"/>
    <property type="match status" value="1"/>
</dbReference>
<dbReference type="eggNOG" id="ENOG5032R8H">
    <property type="taxonomic scope" value="Bacteria"/>
</dbReference>
<feature type="region of interest" description="Disordered" evidence="1">
    <location>
        <begin position="292"/>
        <end position="313"/>
    </location>
</feature>
<gene>
    <name evidence="2" type="ordered locus">Rmar_1130</name>
</gene>
<organism evidence="2 3">
    <name type="scientific">Rhodothermus marinus (strain ATCC 43812 / DSM 4252 / R-10)</name>
    <name type="common">Rhodothermus obamensis</name>
    <dbReference type="NCBI Taxonomy" id="518766"/>
    <lineage>
        <taxon>Bacteria</taxon>
        <taxon>Pseudomonadati</taxon>
        <taxon>Rhodothermota</taxon>
        <taxon>Rhodothermia</taxon>
        <taxon>Rhodothermales</taxon>
        <taxon>Rhodothermaceae</taxon>
        <taxon>Rhodothermus</taxon>
    </lineage>
</organism>
<dbReference type="AlphaFoldDB" id="D0MHR3"/>